<evidence type="ECO:0000313" key="3">
    <source>
        <dbReference type="Proteomes" id="UP001355298"/>
    </source>
</evidence>
<gene>
    <name evidence="2" type="ORF">VOP03_04470</name>
</gene>
<dbReference type="EMBL" id="JAYMGW010000002">
    <property type="protein sequence ID" value="MEC4264594.1"/>
    <property type="molecule type" value="Genomic_DNA"/>
</dbReference>
<reference evidence="2 3" key="1">
    <citation type="submission" date="2024-01" db="EMBL/GenBank/DDBJ databases">
        <title>The strains designed SYSU M86414 and SYSU M84420 isolated from the marine sediment in San Sha City (Hainan Province, China).</title>
        <authorList>
            <person name="Guo D."/>
        </authorList>
    </citation>
    <scope>NUCLEOTIDE SEQUENCE [LARGE SCALE GENOMIC DNA]</scope>
    <source>
        <strain evidence="2 3">SYSU M84420</strain>
    </source>
</reference>
<dbReference type="Gene3D" id="1.25.40.10">
    <property type="entry name" value="Tetratricopeptide repeat domain"/>
    <property type="match status" value="1"/>
</dbReference>
<keyword evidence="1" id="KW-0802">TPR repeat</keyword>
<dbReference type="SUPFAM" id="SSF48452">
    <property type="entry name" value="TPR-like"/>
    <property type="match status" value="1"/>
</dbReference>
<dbReference type="InterPro" id="IPR011990">
    <property type="entry name" value="TPR-like_helical_dom_sf"/>
</dbReference>
<feature type="repeat" description="TPR" evidence="1">
    <location>
        <begin position="347"/>
        <end position="380"/>
    </location>
</feature>
<sequence>MRLLYFTGVFILFSGMAYGQNQIKGRVTDGKLALSNVQITNLATGCKTASDAEGQYRIMAKTREEIQYTYMGMDTVTIIVEDITRILNIAMQPRIEALDEVVVSKSILKGQKEMELEYNSSPKIIKSSFGYMDQETSSFPLRIIGEDEIDRAPNLNSLIVGRFAGVNAFCNLTTDELIVKMRSIQSVSSHKSIAVFDVDGVVLTKVNCSQLLGNVKRIAFISSLTATSLYGTLGVGGVVLINTKTGTVTPRENNKPFDQARLRNNFVKEGQVKERIDAQTLPVYLERLYQSESAATAKNIYSKMKGTYGNHPYFLLDSYTYFYEERGEEDFAEEILERFINVTDKNPVMLKALAYTLESEERYEKAHEIYKKVYSLRPDYAQSFIDMANSYRNLDQPKSATTLYARHAYLQDEGMLPVDSMELGMIMKREIKNLFTLENSTLKIKDRKKDKEAKYAARLVFEWNDSEAEFDLQFVNPSNQYFNWKHTLAEMPERIRSEKKLGYSMADFLLDDELPGIWRINATYHGNKQLTPSYLKVTIYRNYGSKLQSKEIKVYRLGTKGANQHLFDFTFPINVVNN</sequence>
<comment type="caution">
    <text evidence="2">The sequence shown here is derived from an EMBL/GenBank/DDBJ whole genome shotgun (WGS) entry which is preliminary data.</text>
</comment>
<name>A0ABU6INH9_9FLAO</name>
<evidence type="ECO:0000313" key="2">
    <source>
        <dbReference type="EMBL" id="MEC4264594.1"/>
    </source>
</evidence>
<protein>
    <submittedName>
        <fullName evidence="2">Carboxypeptidase-like regulatory domain-containing protein</fullName>
    </submittedName>
</protein>
<dbReference type="RefSeq" id="WP_326277357.1">
    <property type="nucleotide sequence ID" value="NZ_JAYKYV010000002.1"/>
</dbReference>
<keyword evidence="3" id="KW-1185">Reference proteome</keyword>
<dbReference type="SUPFAM" id="SSF49464">
    <property type="entry name" value="Carboxypeptidase regulatory domain-like"/>
    <property type="match status" value="1"/>
</dbReference>
<evidence type="ECO:0000256" key="1">
    <source>
        <dbReference type="PROSITE-ProRule" id="PRU00339"/>
    </source>
</evidence>
<dbReference type="InterPro" id="IPR008969">
    <property type="entry name" value="CarboxyPept-like_regulatory"/>
</dbReference>
<proteinExistence type="predicted"/>
<accession>A0ABU6INH9</accession>
<dbReference type="PROSITE" id="PS50005">
    <property type="entry name" value="TPR"/>
    <property type="match status" value="1"/>
</dbReference>
<dbReference type="InterPro" id="IPR019734">
    <property type="entry name" value="TPR_rpt"/>
</dbReference>
<dbReference type="Pfam" id="PF13715">
    <property type="entry name" value="CarbopepD_reg_2"/>
    <property type="match status" value="1"/>
</dbReference>
<organism evidence="2 3">
    <name type="scientific">Flagellimonas halotolerans</name>
    <dbReference type="NCBI Taxonomy" id="3112164"/>
    <lineage>
        <taxon>Bacteria</taxon>
        <taxon>Pseudomonadati</taxon>
        <taxon>Bacteroidota</taxon>
        <taxon>Flavobacteriia</taxon>
        <taxon>Flavobacteriales</taxon>
        <taxon>Flavobacteriaceae</taxon>
        <taxon>Flagellimonas</taxon>
    </lineage>
</organism>
<dbReference type="Proteomes" id="UP001355298">
    <property type="component" value="Unassembled WGS sequence"/>
</dbReference>